<feature type="transmembrane region" description="Helical" evidence="16">
    <location>
        <begin position="488"/>
        <end position="508"/>
    </location>
</feature>
<proteinExistence type="inferred from homology"/>
<keyword evidence="3" id="KW-1003">Cell membrane</keyword>
<feature type="transmembrane region" description="Helical" evidence="16">
    <location>
        <begin position="62"/>
        <end position="84"/>
    </location>
</feature>
<feature type="transmembrane region" description="Helical" evidence="16">
    <location>
        <begin position="557"/>
        <end position="583"/>
    </location>
</feature>
<keyword evidence="13" id="KW-0868">Chloride</keyword>
<evidence type="ECO:0000256" key="12">
    <source>
        <dbReference type="ARBA" id="ARBA00023180"/>
    </source>
</evidence>
<keyword evidence="8" id="KW-0630">Potassium</keyword>
<keyword evidence="9 16" id="KW-1133">Transmembrane helix</keyword>
<dbReference type="GO" id="GO:0006884">
    <property type="term" value="P:cell volume homeostasis"/>
    <property type="evidence" value="ECO:0007669"/>
    <property type="project" value="TreeGrafter"/>
</dbReference>
<dbReference type="GO" id="GO:0007268">
    <property type="term" value="P:chemical synaptic transmission"/>
    <property type="evidence" value="ECO:0007669"/>
    <property type="project" value="TreeGrafter"/>
</dbReference>
<dbReference type="GO" id="GO:0015379">
    <property type="term" value="F:potassium:chloride symporter activity"/>
    <property type="evidence" value="ECO:0007669"/>
    <property type="project" value="InterPro"/>
</dbReference>
<keyword evidence="20" id="KW-1185">Reference proteome</keyword>
<evidence type="ECO:0000256" key="14">
    <source>
        <dbReference type="ARBA" id="ARBA00046331"/>
    </source>
</evidence>
<evidence type="ECO:0000256" key="13">
    <source>
        <dbReference type="ARBA" id="ARBA00023214"/>
    </source>
</evidence>
<dbReference type="Pfam" id="PF00324">
    <property type="entry name" value="AA_permease"/>
    <property type="match status" value="2"/>
</dbReference>
<evidence type="ECO:0000256" key="11">
    <source>
        <dbReference type="ARBA" id="ARBA00023136"/>
    </source>
</evidence>
<keyword evidence="11 16" id="KW-0472">Membrane</keyword>
<evidence type="ECO:0000256" key="15">
    <source>
        <dbReference type="ARBA" id="ARBA00047825"/>
    </source>
</evidence>
<dbReference type="GO" id="GO:0055075">
    <property type="term" value="P:potassium ion homeostasis"/>
    <property type="evidence" value="ECO:0007669"/>
    <property type="project" value="TreeGrafter"/>
</dbReference>
<comment type="similarity">
    <text evidence="14">Belongs to the SLC12A transporter family. K/Cl co-transporter subfamily.</text>
</comment>
<dbReference type="STRING" id="2018661.A0A2A2KTV1"/>
<dbReference type="GO" id="GO:0055064">
    <property type="term" value="P:chloride ion homeostasis"/>
    <property type="evidence" value="ECO:0007669"/>
    <property type="project" value="TreeGrafter"/>
</dbReference>
<keyword evidence="7" id="KW-0769">Symport</keyword>
<organism evidence="19 20">
    <name type="scientific">Diploscapter pachys</name>
    <dbReference type="NCBI Taxonomy" id="2018661"/>
    <lineage>
        <taxon>Eukaryota</taxon>
        <taxon>Metazoa</taxon>
        <taxon>Ecdysozoa</taxon>
        <taxon>Nematoda</taxon>
        <taxon>Chromadorea</taxon>
        <taxon>Rhabditida</taxon>
        <taxon>Rhabditina</taxon>
        <taxon>Rhabditomorpha</taxon>
        <taxon>Rhabditoidea</taxon>
        <taxon>Rhabditidae</taxon>
        <taxon>Diploscapter</taxon>
    </lineage>
</organism>
<evidence type="ECO:0000256" key="16">
    <source>
        <dbReference type="SAM" id="Phobius"/>
    </source>
</evidence>
<dbReference type="PRINTS" id="PR01081">
    <property type="entry name" value="KCLTRNSPORT"/>
</dbReference>
<feature type="domain" description="SLC12A transporter C-terminal" evidence="18">
    <location>
        <begin position="644"/>
        <end position="758"/>
    </location>
</feature>
<feature type="transmembrane region" description="Helical" evidence="16">
    <location>
        <begin position="141"/>
        <end position="170"/>
    </location>
</feature>
<evidence type="ECO:0000256" key="1">
    <source>
        <dbReference type="ARBA" id="ARBA00004651"/>
    </source>
</evidence>
<gene>
    <name evidence="19" type="ORF">WR25_19609</name>
</gene>
<evidence type="ECO:0000259" key="17">
    <source>
        <dbReference type="Pfam" id="PF00324"/>
    </source>
</evidence>
<evidence type="ECO:0000256" key="8">
    <source>
        <dbReference type="ARBA" id="ARBA00022958"/>
    </source>
</evidence>
<feature type="transmembrane region" description="Helical" evidence="16">
    <location>
        <begin position="96"/>
        <end position="121"/>
    </location>
</feature>
<evidence type="ECO:0000256" key="9">
    <source>
        <dbReference type="ARBA" id="ARBA00022989"/>
    </source>
</evidence>
<dbReference type="InterPro" id="IPR018491">
    <property type="entry name" value="SLC12_C"/>
</dbReference>
<keyword evidence="10" id="KW-0406">Ion transport</keyword>
<feature type="domain" description="SLC12A transporter C-terminal" evidence="18">
    <location>
        <begin position="773"/>
        <end position="1018"/>
    </location>
</feature>
<evidence type="ECO:0000259" key="18">
    <source>
        <dbReference type="Pfam" id="PF03522"/>
    </source>
</evidence>
<dbReference type="InterPro" id="IPR004841">
    <property type="entry name" value="AA-permease/SLC12A_dom"/>
</dbReference>
<dbReference type="InterPro" id="IPR000076">
    <property type="entry name" value="KCL_cotranspt"/>
</dbReference>
<comment type="caution">
    <text evidence="19">The sequence shown here is derived from an EMBL/GenBank/DDBJ whole genome shotgun (WGS) entry which is preliminary data.</text>
</comment>
<evidence type="ECO:0000313" key="19">
    <source>
        <dbReference type="EMBL" id="PAV77380.1"/>
    </source>
</evidence>
<feature type="transmembrane region" description="Helical" evidence="16">
    <location>
        <begin position="182"/>
        <end position="202"/>
    </location>
</feature>
<comment type="catalytic activity">
    <reaction evidence="15">
        <text>K(+)(in) + chloride(in) = K(+)(out) + chloride(out)</text>
        <dbReference type="Rhea" id="RHEA:72427"/>
        <dbReference type="ChEBI" id="CHEBI:17996"/>
        <dbReference type="ChEBI" id="CHEBI:29103"/>
    </reaction>
</comment>
<evidence type="ECO:0000256" key="5">
    <source>
        <dbReference type="ARBA" id="ARBA00022553"/>
    </source>
</evidence>
<accession>A0A2A2KTV1</accession>
<dbReference type="GO" id="GO:1990573">
    <property type="term" value="P:potassium ion import across plasma membrane"/>
    <property type="evidence" value="ECO:0007669"/>
    <property type="project" value="TreeGrafter"/>
</dbReference>
<evidence type="ECO:0000256" key="2">
    <source>
        <dbReference type="ARBA" id="ARBA00022448"/>
    </source>
</evidence>
<protein>
    <recommendedName>
        <fullName evidence="21">SLC12A transporter C-terminal domain-containing protein</fullName>
    </recommendedName>
</protein>
<feature type="transmembrane region" description="Helical" evidence="16">
    <location>
        <begin position="344"/>
        <end position="370"/>
    </location>
</feature>
<keyword evidence="2" id="KW-0813">Transport</keyword>
<dbReference type="GO" id="GO:0005886">
    <property type="term" value="C:plasma membrane"/>
    <property type="evidence" value="ECO:0007669"/>
    <property type="project" value="UniProtKB-SubCell"/>
</dbReference>
<comment type="subcellular location">
    <subcellularLocation>
        <location evidence="1">Cell membrane</location>
        <topology evidence="1">Multi-pass membrane protein</topology>
    </subcellularLocation>
</comment>
<dbReference type="EMBL" id="LIAE01007718">
    <property type="protein sequence ID" value="PAV77380.1"/>
    <property type="molecule type" value="Genomic_DNA"/>
</dbReference>
<reference evidence="19 20" key="1">
    <citation type="journal article" date="2017" name="Curr. Biol.">
        <title>Genome architecture and evolution of a unichromosomal asexual nematode.</title>
        <authorList>
            <person name="Fradin H."/>
            <person name="Zegar C."/>
            <person name="Gutwein M."/>
            <person name="Lucas J."/>
            <person name="Kovtun M."/>
            <person name="Corcoran D."/>
            <person name="Baugh L.R."/>
            <person name="Kiontke K."/>
            <person name="Gunsalus K."/>
            <person name="Fitch D.H."/>
            <person name="Piano F."/>
        </authorList>
    </citation>
    <scope>NUCLEOTIDE SEQUENCE [LARGE SCALE GENOMIC DNA]</scope>
    <source>
        <strain evidence="19">PF1309</strain>
    </source>
</reference>
<evidence type="ECO:0000313" key="20">
    <source>
        <dbReference type="Proteomes" id="UP000218231"/>
    </source>
</evidence>
<dbReference type="InterPro" id="IPR004842">
    <property type="entry name" value="SLC12A_fam"/>
</dbReference>
<dbReference type="Proteomes" id="UP000218231">
    <property type="component" value="Unassembled WGS sequence"/>
</dbReference>
<evidence type="ECO:0000256" key="3">
    <source>
        <dbReference type="ARBA" id="ARBA00022475"/>
    </source>
</evidence>
<dbReference type="AlphaFoldDB" id="A0A2A2KTV1"/>
<sequence length="1018" mass="113113">MGGERIPLCEQHSPLALYEEDYDTQGQKIGQMLRKISVYAATEPTSAEADEKPKQAAKMGTFMGVFLPCLQNIFGVLFFIRLAWIVGTAGIVQAFFVVFVCVSVTFLTSISLSAIATNGVVPAGGPYYMISRNLGPELGGAVGILFYLGTTIAASMYITGAVEILLLYIFPNLKLFDDIFNSFRLLGSVILLILGTIVLAGVRVVNKFALPLVFVVVFCIISSLIGCLIRFNGSDSVQFCMVGDRPVDMTLYLEQTGTRPNCTAEGLEPMFCSTNGSCDPYYSRVRNILVWHGSSKPAIRNEPVIKGMSSGVFFDNLWSKYLKGGDILSKDPKDRGEQGKASEYYIYAQQVTSFMILIGVFFPSATGIMAGSNRSGNLRDAAKSIPLGTLAAQNFTSIIYLIGVVLIGSTVSEMFLRDKYGRSAFGRLIISELAWPFPTVILLGCFLASVGAGMQSLTGAPRLLQAIAADDVIPFLKPFQKMDKRGEPLRAIFVTILICECGILIAVLESLTALITQFFLMCYLGVNAACALQSLLKSPGWRPGFRHYHWSLSFIGAILCVAVMFISAWHFALIAIFVGVAVYKYIEYAGAEKEWGDGIRGLGLSAARFALLNLDEKPQHSRNWRPQLLVLVDEVESQKTKGVMHFVSQLKAGKGLTIVALCLEGEYAKMAKVAAAKQHELRGMIHKHKIKGFSDVLVTENILDGISCLVQTSGLGGLRHNAVVLGWPDHWKQENQWHVAHNFVHIIRTITASQCAILVPKNAHDYPPTGTKVTGNIDVWWVVHDGGLLMLLPFLLRQHKTWRNTTLRLFAIAHVEDNNVQMKADLEKFLYHLRIDAKVDVIEMTDSDISEYTYERTIKMEERSKMLKSLNKTDRSKDIQAHLEEVTQRKLSKINEDSMPSIHDRLDKLENSIHNQDNAKPIQKEGRVRFSEDETKSTNAEETRRRRYNVHKMHTAVKLNELMKNKSTDAQMIFVNLPGPPEPSSDVYYMEFIEALTEGLRRVVLIRGTGAEVVTIYS</sequence>
<name>A0A2A2KTV1_9BILA</name>
<keyword evidence="5" id="KW-0597">Phosphoprotein</keyword>
<dbReference type="Pfam" id="PF03522">
    <property type="entry name" value="SLC12"/>
    <property type="match status" value="2"/>
</dbReference>
<keyword evidence="12" id="KW-0325">Glycoprotein</keyword>
<dbReference type="Gene3D" id="1.20.1740.10">
    <property type="entry name" value="Amino acid/polyamine transporter I"/>
    <property type="match status" value="2"/>
</dbReference>
<feature type="transmembrane region" description="Helical" evidence="16">
    <location>
        <begin position="433"/>
        <end position="453"/>
    </location>
</feature>
<dbReference type="GO" id="GO:0045202">
    <property type="term" value="C:synapse"/>
    <property type="evidence" value="ECO:0007669"/>
    <property type="project" value="GOC"/>
</dbReference>
<feature type="transmembrane region" description="Helical" evidence="16">
    <location>
        <begin position="208"/>
        <end position="229"/>
    </location>
</feature>
<evidence type="ECO:0000256" key="10">
    <source>
        <dbReference type="ARBA" id="ARBA00023065"/>
    </source>
</evidence>
<keyword evidence="4" id="KW-0633">Potassium transport</keyword>
<feature type="domain" description="Amino acid permease/ SLC12A" evidence="17">
    <location>
        <begin position="311"/>
        <end position="629"/>
    </location>
</feature>
<dbReference type="PANTHER" id="PTHR11827">
    <property type="entry name" value="SOLUTE CARRIER FAMILY 12, CATION COTRANSPORTERS"/>
    <property type="match status" value="1"/>
</dbReference>
<evidence type="ECO:0000256" key="4">
    <source>
        <dbReference type="ARBA" id="ARBA00022538"/>
    </source>
</evidence>
<feature type="transmembrane region" description="Helical" evidence="16">
    <location>
        <begin position="390"/>
        <end position="412"/>
    </location>
</feature>
<feature type="domain" description="Amino acid permease/ SLC12A" evidence="17">
    <location>
        <begin position="64"/>
        <end position="233"/>
    </location>
</feature>
<dbReference type="OrthoDB" id="2020542at2759"/>
<dbReference type="PANTHER" id="PTHR11827:SF73">
    <property type="entry name" value="KAZACHOC, ISOFORM G"/>
    <property type="match status" value="1"/>
</dbReference>
<evidence type="ECO:0000256" key="7">
    <source>
        <dbReference type="ARBA" id="ARBA00022847"/>
    </source>
</evidence>
<keyword evidence="6 16" id="KW-0812">Transmembrane</keyword>
<evidence type="ECO:0008006" key="21">
    <source>
        <dbReference type="Google" id="ProtNLM"/>
    </source>
</evidence>
<evidence type="ECO:0000256" key="6">
    <source>
        <dbReference type="ARBA" id="ARBA00022692"/>
    </source>
</evidence>